<dbReference type="OrthoDB" id="5406216at2759"/>
<evidence type="ECO:0000313" key="2">
    <source>
        <dbReference type="EMBL" id="KAJ4362489.1"/>
    </source>
</evidence>
<feature type="chain" id="PRO_5040894485" evidence="1">
    <location>
        <begin position="18"/>
        <end position="202"/>
    </location>
</feature>
<dbReference type="Proteomes" id="UP001140560">
    <property type="component" value="Unassembled WGS sequence"/>
</dbReference>
<dbReference type="AlphaFoldDB" id="A0A9W9CHH0"/>
<sequence length="202" mass="20352">MRIVALAILFLPALAVGRLFEDDAYLQDSADGSGIARASPASVPTSGSPMATSVAVEGVLELRQAPAPAAPQNPGLAPVNNPVPAAAPAPNVAAVAPVAPALTMTSTLPANTQDFISVQWVETWIGGTSQTWVPKTITFHFEPVMSQAPLPGKGEIGMGTLTGEPGHTKTIVVAAAAAPTNAARWMSGVVAAVGVGVVGVMM</sequence>
<evidence type="ECO:0000313" key="3">
    <source>
        <dbReference type="Proteomes" id="UP001140560"/>
    </source>
</evidence>
<keyword evidence="1" id="KW-0732">Signal</keyword>
<keyword evidence="3" id="KW-1185">Reference proteome</keyword>
<proteinExistence type="predicted"/>
<organism evidence="2 3">
    <name type="scientific">Neocucurbitaria cava</name>
    <dbReference type="NCBI Taxonomy" id="798079"/>
    <lineage>
        <taxon>Eukaryota</taxon>
        <taxon>Fungi</taxon>
        <taxon>Dikarya</taxon>
        <taxon>Ascomycota</taxon>
        <taxon>Pezizomycotina</taxon>
        <taxon>Dothideomycetes</taxon>
        <taxon>Pleosporomycetidae</taxon>
        <taxon>Pleosporales</taxon>
        <taxon>Pleosporineae</taxon>
        <taxon>Cucurbitariaceae</taxon>
        <taxon>Neocucurbitaria</taxon>
    </lineage>
</organism>
<gene>
    <name evidence="2" type="ORF">N0V83_010583</name>
</gene>
<accession>A0A9W9CHH0</accession>
<protein>
    <submittedName>
        <fullName evidence="2">Uncharacterized protein</fullName>
    </submittedName>
</protein>
<dbReference type="EMBL" id="JAPEUY010000021">
    <property type="protein sequence ID" value="KAJ4362489.1"/>
    <property type="molecule type" value="Genomic_DNA"/>
</dbReference>
<evidence type="ECO:0000256" key="1">
    <source>
        <dbReference type="SAM" id="SignalP"/>
    </source>
</evidence>
<name>A0A9W9CHH0_9PLEO</name>
<feature type="signal peptide" evidence="1">
    <location>
        <begin position="1"/>
        <end position="17"/>
    </location>
</feature>
<comment type="caution">
    <text evidence="2">The sequence shown here is derived from an EMBL/GenBank/DDBJ whole genome shotgun (WGS) entry which is preliminary data.</text>
</comment>
<reference evidence="2" key="1">
    <citation type="submission" date="2022-10" db="EMBL/GenBank/DDBJ databases">
        <title>Tapping the CABI collections for fungal endophytes: first genome assemblies for Collariella, Neodidymelliopsis, Ascochyta clinopodiicola, Didymella pomorum, Didymosphaeria variabile, Neocosmospora piperis and Neocucurbitaria cava.</title>
        <authorList>
            <person name="Hill R."/>
        </authorList>
    </citation>
    <scope>NUCLEOTIDE SEQUENCE</scope>
    <source>
        <strain evidence="2">IMI 356814</strain>
    </source>
</reference>